<dbReference type="AlphaFoldDB" id="A0AAV4M1Z7"/>
<dbReference type="Pfam" id="PF03372">
    <property type="entry name" value="Exo_endo_phos"/>
    <property type="match status" value="1"/>
</dbReference>
<sequence>MEISERPLRSLLPSLRPGRTQRSRSKLYDPRKGSAYSKLSKTHELKLRKLQESKAANGPVIELHRCLSGNDSAAFENYGSGSYMETSDAGVDDSSSDTQAADQASIAYSANTGPYGRPCVRASLMRNSNATNSLQQSRSVPLGRRSDVKGHSSPPTARIRESQPSVHDFTRRIQVPYLEEHEAAARGLARGNVRAGSHSPYAPGSSDRILIESFVDSRLPSLKVSKERPQSFSMLTFNAGLLEVRMFGVQMYQNPGYTERRLKCVPSEIRKADADVVAFQEVYSNSHARYIVRELQDLYPYSARDDCRPVSEEFEHLYEKDKKHRKRGIGMFHSGLLFLSKFPILCARFHPWTVVTHLEALLANKGYLEIFVDVPTVGKVAFYNMHMASASVNPESSHIENVRNEEVKQLLRTTERACRLGFAPIIIGDLNAAPNSCASNYMSFLHSGWTDSYVLSRQKVRHRKWLGLRGQRVGNHASPTPFSESSIDESIGVENVFGDDKSQKPHLDKVTALSNLPRSKTGVSLKASPLPMQEGSRWSRFVEYLSLARGDRSRRHSLNWQRVKAYYPRGSSMSLRVVHCRTINGRRTPRSLMMEKLRRKLLKHRVRVSLKAPCLENRRKRYGWNLRERCSALFRKSRSLWMAEPKPSTPVVAVTTARSRAGIDPYGVYFLIRNPLKQVKRPRVKRFYWSLRRRRFMDVTWDPKNPLNMRGPHAGCSGLRCDYIFLPPSNIAGILRGFAPSAGEILFREPIVMIDKVGSAYNCLCSAFTSMKKVMLVTLSDHYGLKITMVRKNVVPEGAAGGVLRPVRTI</sequence>
<dbReference type="InterPro" id="IPR036691">
    <property type="entry name" value="Endo/exonu/phosph_ase_sf"/>
</dbReference>
<evidence type="ECO:0000256" key="1">
    <source>
        <dbReference type="ARBA" id="ARBA00006335"/>
    </source>
</evidence>
<comment type="similarity">
    <text evidence="1">Belongs to the neutral sphingomyelinase family.</text>
</comment>
<dbReference type="PANTHER" id="PTHR16320:SF1">
    <property type="entry name" value="SPHINGOMYELINASE DDB_G0288017"/>
    <property type="match status" value="1"/>
</dbReference>
<dbReference type="EMBL" id="BPLF01000006">
    <property type="protein sequence ID" value="GIX66003.1"/>
    <property type="molecule type" value="Genomic_DNA"/>
</dbReference>
<reference evidence="4 5" key="1">
    <citation type="submission" date="2021-06" db="EMBL/GenBank/DDBJ databases">
        <title>Genome sequence of Babesia caballi.</title>
        <authorList>
            <person name="Yamagishi J."/>
            <person name="Kidaka T."/>
            <person name="Ochi A."/>
        </authorList>
    </citation>
    <scope>NUCLEOTIDE SEQUENCE [LARGE SCALE GENOMIC DNA]</scope>
    <source>
        <strain evidence="4">USDA-D6B2</strain>
    </source>
</reference>
<dbReference type="RefSeq" id="XP_067718072.1">
    <property type="nucleotide sequence ID" value="XM_067861971.1"/>
</dbReference>
<dbReference type="Proteomes" id="UP001497744">
    <property type="component" value="Unassembled WGS sequence"/>
</dbReference>
<keyword evidence="4" id="KW-0378">Hydrolase</keyword>
<dbReference type="GO" id="GO:0005737">
    <property type="term" value="C:cytoplasm"/>
    <property type="evidence" value="ECO:0007669"/>
    <property type="project" value="TreeGrafter"/>
</dbReference>
<evidence type="ECO:0000313" key="5">
    <source>
        <dbReference type="Proteomes" id="UP001497744"/>
    </source>
</evidence>
<dbReference type="PANTHER" id="PTHR16320">
    <property type="entry name" value="SPHINGOMYELINASE FAMILY MEMBER"/>
    <property type="match status" value="1"/>
</dbReference>
<name>A0AAV4M1Z7_BABCB</name>
<keyword evidence="4" id="KW-0540">Nuclease</keyword>
<feature type="compositionally biased region" description="Polar residues" evidence="2">
    <location>
        <begin position="129"/>
        <end position="139"/>
    </location>
</feature>
<organism evidence="4 5">
    <name type="scientific">Babesia caballi</name>
    <dbReference type="NCBI Taxonomy" id="5871"/>
    <lineage>
        <taxon>Eukaryota</taxon>
        <taxon>Sar</taxon>
        <taxon>Alveolata</taxon>
        <taxon>Apicomplexa</taxon>
        <taxon>Aconoidasida</taxon>
        <taxon>Piroplasmida</taxon>
        <taxon>Babesiidae</taxon>
        <taxon>Babesia</taxon>
    </lineage>
</organism>
<keyword evidence="5" id="KW-1185">Reference proteome</keyword>
<evidence type="ECO:0000256" key="2">
    <source>
        <dbReference type="SAM" id="MobiDB-lite"/>
    </source>
</evidence>
<dbReference type="GeneID" id="94197484"/>
<dbReference type="SUPFAM" id="SSF56219">
    <property type="entry name" value="DNase I-like"/>
    <property type="match status" value="1"/>
</dbReference>
<feature type="domain" description="Endonuclease/exonuclease/phosphatase" evidence="3">
    <location>
        <begin position="236"/>
        <end position="436"/>
    </location>
</feature>
<dbReference type="Gene3D" id="3.60.10.10">
    <property type="entry name" value="Endonuclease/exonuclease/phosphatase"/>
    <property type="match status" value="1"/>
</dbReference>
<evidence type="ECO:0000313" key="4">
    <source>
        <dbReference type="EMBL" id="GIX66003.1"/>
    </source>
</evidence>
<dbReference type="GO" id="GO:0004519">
    <property type="term" value="F:endonuclease activity"/>
    <property type="evidence" value="ECO:0007669"/>
    <property type="project" value="UniProtKB-KW"/>
</dbReference>
<dbReference type="InterPro" id="IPR038772">
    <property type="entry name" value="Sph/SMPD2-like"/>
</dbReference>
<feature type="region of interest" description="Disordered" evidence="2">
    <location>
        <begin position="1"/>
        <end position="36"/>
    </location>
</feature>
<comment type="caution">
    <text evidence="4">The sequence shown here is derived from an EMBL/GenBank/DDBJ whole genome shotgun (WGS) entry which is preliminary data.</text>
</comment>
<proteinExistence type="inferred from homology"/>
<keyword evidence="4" id="KW-0255">Endonuclease</keyword>
<dbReference type="GO" id="GO:0004767">
    <property type="term" value="F:sphingomyelin phosphodiesterase activity"/>
    <property type="evidence" value="ECO:0007669"/>
    <property type="project" value="InterPro"/>
</dbReference>
<dbReference type="InterPro" id="IPR005135">
    <property type="entry name" value="Endo/exonuclease/phosphatase"/>
</dbReference>
<protein>
    <submittedName>
        <fullName evidence="4">Endonuclease/exonuclease/phosphatase family protein</fullName>
    </submittedName>
</protein>
<evidence type="ECO:0000259" key="3">
    <source>
        <dbReference type="Pfam" id="PF03372"/>
    </source>
</evidence>
<gene>
    <name evidence="4" type="ORF">BcabD6B2_54390</name>
</gene>
<accession>A0AAV4M1Z7</accession>
<feature type="region of interest" description="Disordered" evidence="2">
    <location>
        <begin position="129"/>
        <end position="166"/>
    </location>
</feature>